<name>A0A6I3SJN6_HELMO</name>
<comment type="caution">
    <text evidence="15">The sequence shown here is derived from an EMBL/GenBank/DDBJ whole genome shotgun (WGS) entry which is preliminary data.</text>
</comment>
<gene>
    <name evidence="12 15" type="primary">hisA</name>
    <name evidence="15" type="ORF">GJ688_08550</name>
</gene>
<evidence type="ECO:0000256" key="11">
    <source>
        <dbReference type="ARBA" id="ARBA00030547"/>
    </source>
</evidence>
<dbReference type="EC" id="5.3.1.16" evidence="5 12"/>
<dbReference type="Proteomes" id="UP000430670">
    <property type="component" value="Unassembled WGS sequence"/>
</dbReference>
<dbReference type="FunFam" id="3.20.20.70:FF:000009">
    <property type="entry name" value="1-(5-phosphoribosyl)-5-[(5-phosphoribosylamino)methylideneamino] imidazole-4-carboxamide isomerase"/>
    <property type="match status" value="1"/>
</dbReference>
<feature type="active site" description="Proton acceptor" evidence="12">
    <location>
        <position position="8"/>
    </location>
</feature>
<accession>A0A6I3SJN6</accession>
<comment type="pathway">
    <text evidence="3 12 14">Amino-acid biosynthesis; L-histidine biosynthesis; L-histidine from 5-phospho-alpha-D-ribose 1-diphosphate: step 4/9.</text>
</comment>
<sequence length="245" mass="26286">MLIFPAIDLKEGRCVRLYQGKMEDATVYNDDPVAQALSWQAKGAQMVHLVDLDGAFEGEPKNFDVIRSIVQALTVGVQLGGGIRDMNIIDKYLRLGVSRVILGTAAIRNPEMMEIACKEYGQRIVLGLDARDGWVATDGWAGTSQVTALELAVDMKKLGVRRVIYTDISKDGTLAGPNLKSTAELARKTGLKIIASGGFATIDDVKACAALEKDGVEGAILGKSIYTGSIELAEALRIVRGEDAC</sequence>
<keyword evidence="7 12" id="KW-0963">Cytoplasm</keyword>
<evidence type="ECO:0000313" key="16">
    <source>
        <dbReference type="Proteomes" id="UP000430670"/>
    </source>
</evidence>
<dbReference type="GO" id="GO:0000162">
    <property type="term" value="P:L-tryptophan biosynthetic process"/>
    <property type="evidence" value="ECO:0007669"/>
    <property type="project" value="TreeGrafter"/>
</dbReference>
<keyword evidence="8 12" id="KW-0028">Amino-acid biosynthesis</keyword>
<evidence type="ECO:0000256" key="2">
    <source>
        <dbReference type="ARBA" id="ARBA00004496"/>
    </source>
</evidence>
<feature type="active site" description="Proton donor" evidence="12">
    <location>
        <position position="129"/>
    </location>
</feature>
<reference evidence="15 16" key="1">
    <citation type="submission" date="2019-11" db="EMBL/GenBank/DDBJ databases">
        <title>Whole-genome sequence of a the green, strictly anaerobic photosynthetic bacterium Heliobacillus mobilis DSM 6151.</title>
        <authorList>
            <person name="Kyndt J.A."/>
            <person name="Meyer T.E."/>
        </authorList>
    </citation>
    <scope>NUCLEOTIDE SEQUENCE [LARGE SCALE GENOMIC DNA]</scope>
    <source>
        <strain evidence="15 16">DSM 6151</strain>
    </source>
</reference>
<keyword evidence="9 12" id="KW-0368">Histidine biosynthesis</keyword>
<evidence type="ECO:0000256" key="14">
    <source>
        <dbReference type="RuleBase" id="RU003658"/>
    </source>
</evidence>
<evidence type="ECO:0000256" key="7">
    <source>
        <dbReference type="ARBA" id="ARBA00022490"/>
    </source>
</evidence>
<evidence type="ECO:0000256" key="3">
    <source>
        <dbReference type="ARBA" id="ARBA00005133"/>
    </source>
</evidence>
<dbReference type="RefSeq" id="WP_155476133.1">
    <property type="nucleotide sequence ID" value="NZ_WNKU01000008.1"/>
</dbReference>
<evidence type="ECO:0000256" key="8">
    <source>
        <dbReference type="ARBA" id="ARBA00022605"/>
    </source>
</evidence>
<dbReference type="AlphaFoldDB" id="A0A6I3SJN6"/>
<dbReference type="PANTHER" id="PTHR43090:SF2">
    <property type="entry name" value="1-(5-PHOSPHORIBOSYL)-5-[(5-PHOSPHORIBOSYLAMINO)METHYLIDENEAMINO] IMIDAZOLE-4-CARBOXAMIDE ISOMERASE"/>
    <property type="match status" value="1"/>
</dbReference>
<dbReference type="InterPro" id="IPR011060">
    <property type="entry name" value="RibuloseP-bd_barrel"/>
</dbReference>
<evidence type="ECO:0000256" key="5">
    <source>
        <dbReference type="ARBA" id="ARBA00012550"/>
    </source>
</evidence>
<organism evidence="15 16">
    <name type="scientific">Heliobacterium mobile</name>
    <name type="common">Heliobacillus mobilis</name>
    <dbReference type="NCBI Taxonomy" id="28064"/>
    <lineage>
        <taxon>Bacteria</taxon>
        <taxon>Bacillati</taxon>
        <taxon>Bacillota</taxon>
        <taxon>Clostridia</taxon>
        <taxon>Eubacteriales</taxon>
        <taxon>Heliobacteriaceae</taxon>
        <taxon>Heliobacterium</taxon>
    </lineage>
</organism>
<dbReference type="GO" id="GO:0003949">
    <property type="term" value="F:1-(5-phosphoribosyl)-5-[(5-phosphoribosylamino)methylideneamino]imidazole-4-carboxamide isomerase activity"/>
    <property type="evidence" value="ECO:0007669"/>
    <property type="project" value="UniProtKB-UniRule"/>
</dbReference>
<dbReference type="InterPro" id="IPR013785">
    <property type="entry name" value="Aldolase_TIM"/>
</dbReference>
<dbReference type="InterPro" id="IPR006062">
    <property type="entry name" value="His_biosynth"/>
</dbReference>
<dbReference type="OrthoDB" id="9807749at2"/>
<comment type="subcellular location">
    <subcellularLocation>
        <location evidence="2 12 14">Cytoplasm</location>
    </subcellularLocation>
</comment>
<evidence type="ECO:0000256" key="13">
    <source>
        <dbReference type="RuleBase" id="RU003657"/>
    </source>
</evidence>
<keyword evidence="10 12" id="KW-0413">Isomerase</keyword>
<evidence type="ECO:0000256" key="4">
    <source>
        <dbReference type="ARBA" id="ARBA00009667"/>
    </source>
</evidence>
<keyword evidence="16" id="KW-1185">Reference proteome</keyword>
<dbReference type="EMBL" id="WNKU01000008">
    <property type="protein sequence ID" value="MTV49026.1"/>
    <property type="molecule type" value="Genomic_DNA"/>
</dbReference>
<dbReference type="InterPro" id="IPR006063">
    <property type="entry name" value="HisA_bact_arch"/>
</dbReference>
<comment type="similarity">
    <text evidence="4 12 13">Belongs to the HisA/HisF family.</text>
</comment>
<evidence type="ECO:0000256" key="12">
    <source>
        <dbReference type="HAMAP-Rule" id="MF_01014"/>
    </source>
</evidence>
<evidence type="ECO:0000313" key="15">
    <source>
        <dbReference type="EMBL" id="MTV49026.1"/>
    </source>
</evidence>
<dbReference type="HAMAP" id="MF_01014">
    <property type="entry name" value="HisA"/>
    <property type="match status" value="1"/>
</dbReference>
<dbReference type="PANTHER" id="PTHR43090">
    <property type="entry name" value="1-(5-PHOSPHORIBOSYL)-5-[(5-PHOSPHORIBOSYLAMINO)METHYLIDENEAMINO] IMIDAZOLE-4-CARBOXAMIDE ISOMERASE"/>
    <property type="match status" value="1"/>
</dbReference>
<dbReference type="SUPFAM" id="SSF51366">
    <property type="entry name" value="Ribulose-phoshate binding barrel"/>
    <property type="match status" value="1"/>
</dbReference>
<dbReference type="Gene3D" id="3.20.20.70">
    <property type="entry name" value="Aldolase class I"/>
    <property type="match status" value="1"/>
</dbReference>
<comment type="catalytic activity">
    <reaction evidence="1 12 14">
        <text>1-(5-phospho-beta-D-ribosyl)-5-[(5-phospho-beta-D-ribosylamino)methylideneamino]imidazole-4-carboxamide = 5-[(5-phospho-1-deoxy-D-ribulos-1-ylimino)methylamino]-1-(5-phospho-beta-D-ribosyl)imidazole-4-carboxamide</text>
        <dbReference type="Rhea" id="RHEA:15469"/>
        <dbReference type="ChEBI" id="CHEBI:58435"/>
        <dbReference type="ChEBI" id="CHEBI:58525"/>
        <dbReference type="EC" id="5.3.1.16"/>
    </reaction>
</comment>
<dbReference type="GO" id="GO:0005737">
    <property type="term" value="C:cytoplasm"/>
    <property type="evidence" value="ECO:0007669"/>
    <property type="project" value="UniProtKB-SubCell"/>
</dbReference>
<dbReference type="UniPathway" id="UPA00031">
    <property type="reaction ID" value="UER00009"/>
</dbReference>
<evidence type="ECO:0000256" key="6">
    <source>
        <dbReference type="ARBA" id="ARBA00018464"/>
    </source>
</evidence>
<dbReference type="InterPro" id="IPR044524">
    <property type="entry name" value="Isoase_HisA-like"/>
</dbReference>
<evidence type="ECO:0000256" key="10">
    <source>
        <dbReference type="ARBA" id="ARBA00023235"/>
    </source>
</evidence>
<dbReference type="GO" id="GO:0000105">
    <property type="term" value="P:L-histidine biosynthetic process"/>
    <property type="evidence" value="ECO:0007669"/>
    <property type="project" value="UniProtKB-UniRule"/>
</dbReference>
<dbReference type="Pfam" id="PF00977">
    <property type="entry name" value="His_biosynth"/>
    <property type="match status" value="1"/>
</dbReference>
<evidence type="ECO:0000256" key="1">
    <source>
        <dbReference type="ARBA" id="ARBA00000901"/>
    </source>
</evidence>
<evidence type="ECO:0000256" key="9">
    <source>
        <dbReference type="ARBA" id="ARBA00023102"/>
    </source>
</evidence>
<protein>
    <recommendedName>
        <fullName evidence="6 12">1-(5-phosphoribosyl)-5-[(5-phosphoribosylamino)methylideneamino] imidazole-4-carboxamide isomerase</fullName>
        <ecNumber evidence="5 12">5.3.1.16</ecNumber>
    </recommendedName>
    <alternativeName>
        <fullName evidence="11 12">Phosphoribosylformimino-5-aminoimidazole carboxamide ribotide isomerase</fullName>
    </alternativeName>
</protein>
<proteinExistence type="inferred from homology"/>
<dbReference type="CDD" id="cd04732">
    <property type="entry name" value="HisA"/>
    <property type="match status" value="1"/>
</dbReference>
<dbReference type="InterPro" id="IPR023016">
    <property type="entry name" value="HisA/PriA"/>
</dbReference>
<dbReference type="NCBIfam" id="TIGR00007">
    <property type="entry name" value="1-(5-phosphoribosyl)-5-[(5-phosphoribosylamino)methylideneamino]imidazole-4-carboxamide isomerase"/>
    <property type="match status" value="1"/>
</dbReference>